<accession>A0A6S6TZ71</accession>
<keyword evidence="1" id="KW-0808">Transferase</keyword>
<protein>
    <submittedName>
        <fullName evidence="1">Amidophosphoribosyltransferase</fullName>
    </submittedName>
</protein>
<dbReference type="SUPFAM" id="SSF53271">
    <property type="entry name" value="PRTase-like"/>
    <property type="match status" value="1"/>
</dbReference>
<dbReference type="EMBL" id="CACVAR010000314">
    <property type="protein sequence ID" value="CAA6820516.1"/>
    <property type="molecule type" value="Genomic_DNA"/>
</dbReference>
<dbReference type="InterPro" id="IPR000836">
    <property type="entry name" value="PRTase_dom"/>
</dbReference>
<dbReference type="CDD" id="cd06223">
    <property type="entry name" value="PRTases_typeI"/>
    <property type="match status" value="1"/>
</dbReference>
<dbReference type="GO" id="GO:0016757">
    <property type="term" value="F:glycosyltransferase activity"/>
    <property type="evidence" value="ECO:0007669"/>
    <property type="project" value="UniProtKB-KW"/>
</dbReference>
<name>A0A6S6TZ71_9BACT</name>
<gene>
    <name evidence="1" type="ORF">HELGO_WM52937</name>
</gene>
<dbReference type="Gene3D" id="3.40.50.2020">
    <property type="match status" value="1"/>
</dbReference>
<evidence type="ECO:0000313" key="1">
    <source>
        <dbReference type="EMBL" id="CAA6820516.1"/>
    </source>
</evidence>
<proteinExistence type="predicted"/>
<reference evidence="1" key="1">
    <citation type="submission" date="2020-01" db="EMBL/GenBank/DDBJ databases">
        <authorList>
            <person name="Meier V. D."/>
            <person name="Meier V D."/>
        </authorList>
    </citation>
    <scope>NUCLEOTIDE SEQUENCE</scope>
    <source>
        <strain evidence="1">HLG_WM_MAG_03</strain>
    </source>
</reference>
<dbReference type="InterPro" id="IPR029057">
    <property type="entry name" value="PRTase-like"/>
</dbReference>
<keyword evidence="1" id="KW-0328">Glycosyltransferase</keyword>
<organism evidence="1">
    <name type="scientific">uncultured Sulfurovum sp</name>
    <dbReference type="NCBI Taxonomy" id="269237"/>
    <lineage>
        <taxon>Bacteria</taxon>
        <taxon>Pseudomonadati</taxon>
        <taxon>Campylobacterota</taxon>
        <taxon>Epsilonproteobacteria</taxon>
        <taxon>Campylobacterales</taxon>
        <taxon>Sulfurovaceae</taxon>
        <taxon>Sulfurovum</taxon>
        <taxon>environmental samples</taxon>
    </lineage>
</organism>
<sequence>MLQTFTIKSNNFLSKDIKAFYSKHYTGMGYNGNPDYLNKLKNTYDYDSSFTMDAVIALKEVLLEDLPQIPNINSLAICVVPRAKAEDTYTPNQLLFKSTIQKVISMSNFYDGIKYIVRHTNTKTTHLPETTPNYNNDGDSPYPGITIETCTISSDVKGKDILLIDDVYTKGVNIDEDAIQALLNCGVNSIAFYAVAKA</sequence>
<dbReference type="AlphaFoldDB" id="A0A6S6TZ71"/>